<evidence type="ECO:0000256" key="1">
    <source>
        <dbReference type="SAM" id="MobiDB-lite"/>
    </source>
</evidence>
<organism evidence="5 6">
    <name type="scientific">Linnemannia gamsii</name>
    <dbReference type="NCBI Taxonomy" id="64522"/>
    <lineage>
        <taxon>Eukaryota</taxon>
        <taxon>Fungi</taxon>
        <taxon>Fungi incertae sedis</taxon>
        <taxon>Mucoromycota</taxon>
        <taxon>Mortierellomycotina</taxon>
        <taxon>Mortierellomycetes</taxon>
        <taxon>Mortierellales</taxon>
        <taxon>Mortierellaceae</taxon>
        <taxon>Linnemannia</taxon>
    </lineage>
</organism>
<feature type="compositionally biased region" description="Low complexity" evidence="1">
    <location>
        <begin position="59"/>
        <end position="118"/>
    </location>
</feature>
<dbReference type="EMBL" id="JAAAIM010001345">
    <property type="protein sequence ID" value="KAG0279529.1"/>
    <property type="molecule type" value="Genomic_DNA"/>
</dbReference>
<feature type="chain" id="PRO_5046577450" description="Cyclic nucleotide-binding domain-containing protein" evidence="3">
    <location>
        <begin position="24"/>
        <end position="540"/>
    </location>
</feature>
<keyword evidence="2" id="KW-0812">Transmembrane</keyword>
<keyword evidence="3" id="KW-0732">Signal</keyword>
<evidence type="ECO:0000313" key="5">
    <source>
        <dbReference type="EMBL" id="KAG0279529.1"/>
    </source>
</evidence>
<evidence type="ECO:0000313" key="6">
    <source>
        <dbReference type="Proteomes" id="UP001194696"/>
    </source>
</evidence>
<comment type="caution">
    <text evidence="5">The sequence shown here is derived from an EMBL/GenBank/DDBJ whole genome shotgun (WGS) entry which is preliminary data.</text>
</comment>
<protein>
    <recommendedName>
        <fullName evidence="4">Cyclic nucleotide-binding domain-containing protein</fullName>
    </recommendedName>
</protein>
<feature type="signal peptide" evidence="3">
    <location>
        <begin position="1"/>
        <end position="23"/>
    </location>
</feature>
<name>A0ABQ7JM01_9FUNG</name>
<dbReference type="Gene3D" id="1.20.5.100">
    <property type="entry name" value="Cytochrome c1, transmembrane anchor, C-terminal"/>
    <property type="match status" value="1"/>
</dbReference>
<gene>
    <name evidence="5" type="ORF">BGZ96_001937</name>
</gene>
<evidence type="ECO:0000259" key="4">
    <source>
        <dbReference type="PROSITE" id="PS50042"/>
    </source>
</evidence>
<sequence length="540" mass="57222">MIHLPSACLSIVLALALTPFVQAQGTQEPLAPVVPPTDNTSAVHPTTGSTVDPTTAVESTTSIPPTTASTISVPPVTTTDPITTTSSIPPVVTTTAPPVTTSNPPPIITTSSSITSRIVPPPGTRPSNNTNSNTSLPIRPTTTSGSNNVNGGSSSSSPSSNVPAIVGGVVGVLALVVIVATSVICYKRRKRNNRELTFDTLEGMSGPALSSRNRASHNYLTSSSPVITSGNNVGLNSVPSGHGGYDDNYDYEMQSNVGYPTPLQPQHNSAYHQQGAYDGYGSPHQGYRPSPTIFQEDAPYATASSMGRGRAGFDQNLPEVMYNRGEIDHDPTTGYYHHDDDIYHQGAWTQDQLYPHGGYVAEQGHWDADAMLHQYDNEPELPLPPTHQNAMSTPSLDSTLIGSPGRPKHQNATTHNPQAILESPILQSATLRSGDLFGQEAPLGSSPRITTQLATQELEAVGGVRPSSPRVINASREMRSIESATQASPTFGHARPSTEAINSYASDYQSRPSTDQSGGVGSTSNLEASKSLRTLRREDW</sequence>
<feature type="domain" description="Cyclic nucleotide-binding" evidence="4">
    <location>
        <begin position="429"/>
        <end position="479"/>
    </location>
</feature>
<proteinExistence type="predicted"/>
<dbReference type="InterPro" id="IPR000595">
    <property type="entry name" value="cNMP-bd_dom"/>
</dbReference>
<keyword evidence="2" id="KW-0472">Membrane</keyword>
<reference evidence="5 6" key="1">
    <citation type="journal article" date="2020" name="Fungal Divers.">
        <title>Resolving the Mortierellaceae phylogeny through synthesis of multi-gene phylogenetics and phylogenomics.</title>
        <authorList>
            <person name="Vandepol N."/>
            <person name="Liber J."/>
            <person name="Desiro A."/>
            <person name="Na H."/>
            <person name="Kennedy M."/>
            <person name="Barry K."/>
            <person name="Grigoriev I.V."/>
            <person name="Miller A.N."/>
            <person name="O'Donnell K."/>
            <person name="Stajich J.E."/>
            <person name="Bonito G."/>
        </authorList>
    </citation>
    <scope>NUCLEOTIDE SEQUENCE [LARGE SCALE GENOMIC DNA]</scope>
    <source>
        <strain evidence="5 6">AD045</strain>
    </source>
</reference>
<feature type="region of interest" description="Disordered" evidence="1">
    <location>
        <begin position="30"/>
        <end position="162"/>
    </location>
</feature>
<feature type="compositionally biased region" description="Polar residues" evidence="1">
    <location>
        <begin position="37"/>
        <end position="58"/>
    </location>
</feature>
<dbReference type="PROSITE" id="PS50042">
    <property type="entry name" value="CNMP_BINDING_3"/>
    <property type="match status" value="1"/>
</dbReference>
<dbReference type="Proteomes" id="UP001194696">
    <property type="component" value="Unassembled WGS sequence"/>
</dbReference>
<feature type="transmembrane region" description="Helical" evidence="2">
    <location>
        <begin position="164"/>
        <end position="186"/>
    </location>
</feature>
<feature type="region of interest" description="Disordered" evidence="1">
    <location>
        <begin position="481"/>
        <end position="540"/>
    </location>
</feature>
<feature type="compositionally biased region" description="Low complexity" evidence="1">
    <location>
        <begin position="125"/>
        <end position="162"/>
    </location>
</feature>
<keyword evidence="6" id="KW-1185">Reference proteome</keyword>
<feature type="compositionally biased region" description="Polar residues" evidence="1">
    <location>
        <begin position="499"/>
        <end position="532"/>
    </location>
</feature>
<evidence type="ECO:0000256" key="2">
    <source>
        <dbReference type="SAM" id="Phobius"/>
    </source>
</evidence>
<keyword evidence="2" id="KW-1133">Transmembrane helix</keyword>
<accession>A0ABQ7JM01</accession>
<evidence type="ECO:0000256" key="3">
    <source>
        <dbReference type="SAM" id="SignalP"/>
    </source>
</evidence>